<dbReference type="EMBL" id="JRHH01000003">
    <property type="protein sequence ID" value="KGD68211.1"/>
    <property type="molecule type" value="Genomic_DNA"/>
</dbReference>
<name>A0A095SU73_9FLAO</name>
<dbReference type="Proteomes" id="UP000029554">
    <property type="component" value="Unassembled WGS sequence"/>
</dbReference>
<dbReference type="eggNOG" id="COG2010">
    <property type="taxonomic scope" value="Bacteria"/>
</dbReference>
<reference evidence="2 3" key="1">
    <citation type="submission" date="2014-09" db="EMBL/GenBank/DDBJ databases">
        <title>Whole Genome Shotgun of Flavobacterium aquatile LMG 4008.</title>
        <authorList>
            <person name="Gale A.N."/>
            <person name="Pipes S.E."/>
            <person name="Newman J.D."/>
        </authorList>
    </citation>
    <scope>NUCLEOTIDE SEQUENCE [LARGE SCALE GENOMIC DNA]</scope>
    <source>
        <strain evidence="2 3">LMG 4008</strain>
    </source>
</reference>
<dbReference type="AlphaFoldDB" id="A0A095SU73"/>
<dbReference type="GO" id="GO:0020037">
    <property type="term" value="F:heme binding"/>
    <property type="evidence" value="ECO:0007669"/>
    <property type="project" value="InterPro"/>
</dbReference>
<dbReference type="GO" id="GO:0009055">
    <property type="term" value="F:electron transfer activity"/>
    <property type="evidence" value="ECO:0007669"/>
    <property type="project" value="InterPro"/>
</dbReference>
<feature type="signal peptide" evidence="1">
    <location>
        <begin position="1"/>
        <end position="17"/>
    </location>
</feature>
<organism evidence="2 3">
    <name type="scientific">Flavobacterium aquatile LMG 4008 = ATCC 11947</name>
    <dbReference type="NCBI Taxonomy" id="1453498"/>
    <lineage>
        <taxon>Bacteria</taxon>
        <taxon>Pseudomonadati</taxon>
        <taxon>Bacteroidota</taxon>
        <taxon>Flavobacteriia</taxon>
        <taxon>Flavobacteriales</taxon>
        <taxon>Flavobacteriaceae</taxon>
        <taxon>Flavobacterium</taxon>
    </lineage>
</organism>
<evidence type="ECO:0000256" key="1">
    <source>
        <dbReference type="SAM" id="SignalP"/>
    </source>
</evidence>
<dbReference type="OrthoDB" id="9786191at2"/>
<protein>
    <recommendedName>
        <fullName evidence="4">Cytochrome c domain-containing protein</fullName>
    </recommendedName>
</protein>
<evidence type="ECO:0000313" key="3">
    <source>
        <dbReference type="Proteomes" id="UP000029554"/>
    </source>
</evidence>
<dbReference type="PROSITE" id="PS51257">
    <property type="entry name" value="PROKAR_LIPOPROTEIN"/>
    <property type="match status" value="1"/>
</dbReference>
<gene>
    <name evidence="2" type="ORF">LG45_07915</name>
</gene>
<dbReference type="InterPro" id="IPR036909">
    <property type="entry name" value="Cyt_c-like_dom_sf"/>
</dbReference>
<dbReference type="SUPFAM" id="SSF46626">
    <property type="entry name" value="Cytochrome c"/>
    <property type="match status" value="1"/>
</dbReference>
<proteinExistence type="predicted"/>
<keyword evidence="3" id="KW-1185">Reference proteome</keyword>
<evidence type="ECO:0000313" key="2">
    <source>
        <dbReference type="EMBL" id="KGD68211.1"/>
    </source>
</evidence>
<dbReference type="STRING" id="1453498.LG45_07915"/>
<comment type="caution">
    <text evidence="2">The sequence shown here is derived from an EMBL/GenBank/DDBJ whole genome shotgun (WGS) entry which is preliminary data.</text>
</comment>
<feature type="chain" id="PRO_5001910466" description="Cytochrome c domain-containing protein" evidence="1">
    <location>
        <begin position="18"/>
        <end position="121"/>
    </location>
</feature>
<sequence length="121" mass="13523">MKKITILLAIILLCVFAATSCESNTYSEISTVTNPTYTKNIKPLFDSQCVTCHKNDDQFPNLTTYDEVKLSVDTNPAEGGVLCYIDNPSQCFSDNIMPPTGRMPQTTIDMIKLWKTQGYVN</sequence>
<dbReference type="RefSeq" id="WP_035125879.1">
    <property type="nucleotide sequence ID" value="NZ_JRHH01000003.1"/>
</dbReference>
<evidence type="ECO:0008006" key="4">
    <source>
        <dbReference type="Google" id="ProtNLM"/>
    </source>
</evidence>
<keyword evidence="1" id="KW-0732">Signal</keyword>
<accession>A0A095SU73</accession>